<dbReference type="Proteomes" id="UP000199365">
    <property type="component" value="Unassembled WGS sequence"/>
</dbReference>
<feature type="chain" id="PRO_5011609905" description="DUF2968 family protein" evidence="3">
    <location>
        <begin position="28"/>
        <end position="237"/>
    </location>
</feature>
<name>A0A1H1AX36_9BURK</name>
<protein>
    <recommendedName>
        <fullName evidence="6">DUF2968 family protein</fullName>
    </recommendedName>
</protein>
<dbReference type="RefSeq" id="WP_167368603.1">
    <property type="nucleotide sequence ID" value="NZ_FNKX01000001.1"/>
</dbReference>
<dbReference type="Pfam" id="PF11180">
    <property type="entry name" value="DUF2968"/>
    <property type="match status" value="1"/>
</dbReference>
<dbReference type="AlphaFoldDB" id="A0A1H1AX36"/>
<evidence type="ECO:0000256" key="3">
    <source>
        <dbReference type="SAM" id="SignalP"/>
    </source>
</evidence>
<organism evidence="4 5">
    <name type="scientific">Paraburkholderia tuberum</name>
    <dbReference type="NCBI Taxonomy" id="157910"/>
    <lineage>
        <taxon>Bacteria</taxon>
        <taxon>Pseudomonadati</taxon>
        <taxon>Pseudomonadota</taxon>
        <taxon>Betaproteobacteria</taxon>
        <taxon>Burkholderiales</taxon>
        <taxon>Burkholderiaceae</taxon>
        <taxon>Paraburkholderia</taxon>
    </lineage>
</organism>
<proteinExistence type="predicted"/>
<evidence type="ECO:0008006" key="6">
    <source>
        <dbReference type="Google" id="ProtNLM"/>
    </source>
</evidence>
<evidence type="ECO:0000313" key="5">
    <source>
        <dbReference type="Proteomes" id="UP000199365"/>
    </source>
</evidence>
<feature type="signal peptide" evidence="3">
    <location>
        <begin position="1"/>
        <end position="27"/>
    </location>
</feature>
<feature type="coiled-coil region" evidence="1">
    <location>
        <begin position="166"/>
        <end position="228"/>
    </location>
</feature>
<keyword evidence="5" id="KW-1185">Reference proteome</keyword>
<feature type="region of interest" description="Disordered" evidence="2">
    <location>
        <begin position="37"/>
        <end position="64"/>
    </location>
</feature>
<accession>A0A1H1AX36</accession>
<evidence type="ECO:0000313" key="4">
    <source>
        <dbReference type="EMBL" id="SDQ44247.1"/>
    </source>
</evidence>
<reference evidence="5" key="1">
    <citation type="submission" date="2016-10" db="EMBL/GenBank/DDBJ databases">
        <authorList>
            <person name="Varghese N."/>
            <person name="Submissions S."/>
        </authorList>
    </citation>
    <scope>NUCLEOTIDE SEQUENCE [LARGE SCALE GENOMIC DNA]</scope>
    <source>
        <strain evidence="5">DUS833</strain>
    </source>
</reference>
<sequence length="237" mass="26163">MKYSLVIRRAMLLAGVYALWHTGVAVAQQDSVSAPLAGTRPAPGELAPREAGPQSVAEPEVSANTPAAARGDVADLIQLIHDANLSELRTTYNGSYGASLFFHPPRMTYYVALFQNKHFWRVIRSDSAERAEAIYAGFAQQTQQLADAEIHRTRLQAQNAYLQGSIAISQQQAQRLQTDLDVARTQQAKVDDRQRQTRDEALALRAERDNAQAQLRQLQSAITRLQQQTEAGLPASK</sequence>
<gene>
    <name evidence="4" type="ORF">SAMN05445850_0638</name>
</gene>
<evidence type="ECO:0000256" key="2">
    <source>
        <dbReference type="SAM" id="MobiDB-lite"/>
    </source>
</evidence>
<dbReference type="EMBL" id="FNKX01000001">
    <property type="protein sequence ID" value="SDQ44247.1"/>
    <property type="molecule type" value="Genomic_DNA"/>
</dbReference>
<evidence type="ECO:0000256" key="1">
    <source>
        <dbReference type="SAM" id="Coils"/>
    </source>
</evidence>
<dbReference type="InterPro" id="IPR021350">
    <property type="entry name" value="DUF2968"/>
</dbReference>
<keyword evidence="3" id="KW-0732">Signal</keyword>
<keyword evidence="1" id="KW-0175">Coiled coil</keyword>